<comment type="function">
    <text evidence="9">Sterol O-acyltransferase that catalyzes the formation of stery esters.</text>
</comment>
<keyword evidence="13" id="KW-1185">Reference proteome</keyword>
<feature type="transmembrane region" description="Helical" evidence="11">
    <location>
        <begin position="89"/>
        <end position="110"/>
    </location>
</feature>
<comment type="subcellular location">
    <subcellularLocation>
        <location evidence="1">Endoplasmic reticulum membrane</location>
        <topology evidence="1">Multi-pass membrane protein</topology>
    </subcellularLocation>
</comment>
<evidence type="ECO:0000256" key="9">
    <source>
        <dbReference type="ARBA" id="ARBA00023568"/>
    </source>
</evidence>
<dbReference type="GO" id="GO:0008204">
    <property type="term" value="P:ergosterol metabolic process"/>
    <property type="evidence" value="ECO:0007669"/>
    <property type="project" value="TreeGrafter"/>
</dbReference>
<protein>
    <submittedName>
        <fullName evidence="12">O-acyltransferase</fullName>
    </submittedName>
</protein>
<evidence type="ECO:0000256" key="6">
    <source>
        <dbReference type="ARBA" id="ARBA00022989"/>
    </source>
</evidence>
<feature type="transmembrane region" description="Helical" evidence="11">
    <location>
        <begin position="226"/>
        <end position="248"/>
    </location>
</feature>
<feature type="transmembrane region" description="Helical" evidence="11">
    <location>
        <begin position="787"/>
        <end position="807"/>
    </location>
</feature>
<feature type="compositionally biased region" description="Polar residues" evidence="10">
    <location>
        <begin position="542"/>
        <end position="563"/>
    </location>
</feature>
<evidence type="ECO:0000313" key="13">
    <source>
        <dbReference type="Proteomes" id="UP000636479"/>
    </source>
</evidence>
<evidence type="ECO:0000256" key="2">
    <source>
        <dbReference type="ARBA" id="ARBA00009010"/>
    </source>
</evidence>
<comment type="similarity">
    <text evidence="2">Belongs to the membrane-bound acyltransferase family. Sterol o-acyltransferase subfamily.</text>
</comment>
<evidence type="ECO:0000256" key="1">
    <source>
        <dbReference type="ARBA" id="ARBA00004477"/>
    </source>
</evidence>
<dbReference type="PANTHER" id="PTHR10408">
    <property type="entry name" value="STEROL O-ACYLTRANSFERASE"/>
    <property type="match status" value="1"/>
</dbReference>
<evidence type="ECO:0000256" key="8">
    <source>
        <dbReference type="ARBA" id="ARBA00023315"/>
    </source>
</evidence>
<dbReference type="GeneID" id="59342928"/>
<keyword evidence="7 11" id="KW-0472">Membrane</keyword>
<dbReference type="RefSeq" id="XP_037223297.1">
    <property type="nucleotide sequence ID" value="XM_037360412.1"/>
</dbReference>
<evidence type="ECO:0000256" key="7">
    <source>
        <dbReference type="ARBA" id="ARBA00023136"/>
    </source>
</evidence>
<feature type="transmembrane region" description="Helical" evidence="11">
    <location>
        <begin position="448"/>
        <end position="470"/>
    </location>
</feature>
<dbReference type="AlphaFoldDB" id="A0A8H6T3V0"/>
<accession>A0A8H6T3V0</accession>
<keyword evidence="3 12" id="KW-0808">Transferase</keyword>
<feature type="transmembrane region" description="Helical" evidence="11">
    <location>
        <begin position="177"/>
        <end position="205"/>
    </location>
</feature>
<comment type="caution">
    <text evidence="12">The sequence shown here is derived from an EMBL/GenBank/DDBJ whole genome shotgun (WGS) entry which is preliminary data.</text>
</comment>
<keyword evidence="5" id="KW-0256">Endoplasmic reticulum</keyword>
<evidence type="ECO:0000256" key="3">
    <source>
        <dbReference type="ARBA" id="ARBA00022679"/>
    </source>
</evidence>
<keyword evidence="6 11" id="KW-1133">Transmembrane helix</keyword>
<evidence type="ECO:0000313" key="12">
    <source>
        <dbReference type="EMBL" id="KAF7309847.1"/>
    </source>
</evidence>
<dbReference type="Proteomes" id="UP000636479">
    <property type="component" value="Unassembled WGS sequence"/>
</dbReference>
<dbReference type="InterPro" id="IPR014371">
    <property type="entry name" value="Oat_ACAT_DAG_ARE"/>
</dbReference>
<keyword evidence="8 12" id="KW-0012">Acyltransferase</keyword>
<evidence type="ECO:0000256" key="10">
    <source>
        <dbReference type="SAM" id="MobiDB-lite"/>
    </source>
</evidence>
<feature type="transmembrane region" description="Helical" evidence="11">
    <location>
        <begin position="712"/>
        <end position="734"/>
    </location>
</feature>
<dbReference type="GO" id="GO:0005789">
    <property type="term" value="C:endoplasmic reticulum membrane"/>
    <property type="evidence" value="ECO:0007669"/>
    <property type="project" value="UniProtKB-SubCell"/>
</dbReference>
<reference evidence="12" key="1">
    <citation type="submission" date="2020-05" db="EMBL/GenBank/DDBJ databases">
        <title>Mycena genomes resolve the evolution of fungal bioluminescence.</title>
        <authorList>
            <person name="Tsai I.J."/>
        </authorList>
    </citation>
    <scope>NUCLEOTIDE SEQUENCE</scope>
    <source>
        <strain evidence="12">171206Taipei</strain>
    </source>
</reference>
<keyword evidence="4 11" id="KW-0812">Transmembrane</keyword>
<dbReference type="InterPro" id="IPR004299">
    <property type="entry name" value="MBOAT_fam"/>
</dbReference>
<name>A0A8H6T3V0_9AGAR</name>
<sequence>MSSPSTVTAIQTNPPSGKLILFDVLTILGFTSLSLVVLVAHFSSRIQRNALWFRHMNSWIIYSASYLLLIGHQMGPEPPFGLCVLQSALIYAAPTLPSLTAVAFVIDLYITLSSIVQRKAKIRPAMAKLLIVFPPFVYATVFMVSLLVQYSIVPDTTYVARGADHLYCHISLSTPTWIAAFIVIGGGLIIIPLEIWIAVVVYRNWAAFQYMSKGEKEQQSHVSLGTFMRVAAFTILYLTGICVGFITLKEKETTSVSNWQLVLPTVSSFRPPKTPYPLRGTFPPSFFTPPPRFSLRSTLSLSLTPLTTRMATLPVPPAPSRTPSGGYALPEGTYYISKPFRSRSSKKLRAMVAFAPRESHFDINNPTSGANEFRGFFTLFWISMFIFTVSTYIRSIETNGHALNLRFATMFSRDAITLALSDALLVGSTALCVPFAKAISKGWIRYYWTGLIVQHLLQTTALVAAVSWTFNRDWPWVQSGFFTLHTLVMIMKVHSYMTVNGHLQYVSETANSLLHRMKKATEAAGGWDQAIKDAEARRTELESTNNSTLDHTPSETPSLPPGTTTSYVDATTAAALQQRLFAVSNASKKDDDFAKHSSEPHILVNHPNEGIAAMARDYSELANELTSTGPYSVSYPDNITFKNFAVYQLIPTLVYELEYPRTNRIRPLYVFEKTVATFGTFALLYTVTETFILPRANVGNSSFARAMLDLSLPFMIAYLLLFYIIFECICNGFAELSYFADRQFYEDWWNSTSWDEFSRKWNKPVHTFLLNHVYASTMASYRLSRGAAMFITFLLSACVHELVMVIVTRKFRQVNGAPMFHD</sequence>
<feature type="region of interest" description="Disordered" evidence="10">
    <location>
        <begin position="537"/>
        <end position="563"/>
    </location>
</feature>
<dbReference type="PANTHER" id="PTHR10408:SF9">
    <property type="entry name" value="STEROL O-ACYLTRANSFERASE 2-RELATED"/>
    <property type="match status" value="1"/>
</dbReference>
<feature type="transmembrane region" description="Helical" evidence="11">
    <location>
        <begin position="20"/>
        <end position="39"/>
    </location>
</feature>
<dbReference type="EMBL" id="JACAZF010000003">
    <property type="protein sequence ID" value="KAF7309847.1"/>
    <property type="molecule type" value="Genomic_DNA"/>
</dbReference>
<organism evidence="12 13">
    <name type="scientific">Mycena indigotica</name>
    <dbReference type="NCBI Taxonomy" id="2126181"/>
    <lineage>
        <taxon>Eukaryota</taxon>
        <taxon>Fungi</taxon>
        <taxon>Dikarya</taxon>
        <taxon>Basidiomycota</taxon>
        <taxon>Agaricomycotina</taxon>
        <taxon>Agaricomycetes</taxon>
        <taxon>Agaricomycetidae</taxon>
        <taxon>Agaricales</taxon>
        <taxon>Marasmiineae</taxon>
        <taxon>Mycenaceae</taxon>
        <taxon>Mycena</taxon>
    </lineage>
</organism>
<dbReference type="GO" id="GO:0034737">
    <property type="term" value="F:ergosterol O-acyltransferase activity"/>
    <property type="evidence" value="ECO:0007669"/>
    <property type="project" value="TreeGrafter"/>
</dbReference>
<gene>
    <name evidence="12" type="ORF">MIND_00356800</name>
</gene>
<dbReference type="Pfam" id="PF03062">
    <property type="entry name" value="MBOAT"/>
    <property type="match status" value="1"/>
</dbReference>
<evidence type="ECO:0000256" key="5">
    <source>
        <dbReference type="ARBA" id="ARBA00022824"/>
    </source>
</evidence>
<feature type="transmembrane region" description="Helical" evidence="11">
    <location>
        <begin position="130"/>
        <end position="152"/>
    </location>
</feature>
<proteinExistence type="inferred from homology"/>
<evidence type="ECO:0000256" key="4">
    <source>
        <dbReference type="ARBA" id="ARBA00022692"/>
    </source>
</evidence>
<evidence type="ECO:0000256" key="11">
    <source>
        <dbReference type="SAM" id="Phobius"/>
    </source>
</evidence>
<feature type="transmembrane region" description="Helical" evidence="11">
    <location>
        <begin position="51"/>
        <end position="69"/>
    </location>
</feature>
<feature type="transmembrane region" description="Helical" evidence="11">
    <location>
        <begin position="375"/>
        <end position="394"/>
    </location>
</feature>
<dbReference type="OrthoDB" id="10039049at2759"/>